<keyword evidence="3" id="KW-1185">Reference proteome</keyword>
<evidence type="ECO:0000313" key="3">
    <source>
        <dbReference type="Proteomes" id="UP001321492"/>
    </source>
</evidence>
<comment type="caution">
    <text evidence="2">The sequence shown here is derived from an EMBL/GenBank/DDBJ whole genome shotgun (WGS) entry which is preliminary data.</text>
</comment>
<reference evidence="2 3" key="1">
    <citation type="submission" date="2023-05" db="EMBL/GenBank/DDBJ databases">
        <title>Chelatococcus sp. nov., a moderately thermophilic bacterium isolated from hot spring microbial mat.</title>
        <authorList>
            <person name="Hu C.-J."/>
            <person name="Li W.-J."/>
        </authorList>
    </citation>
    <scope>NUCLEOTIDE SEQUENCE [LARGE SCALE GENOMIC DNA]</scope>
    <source>
        <strain evidence="2 3">SYSU G07232</strain>
    </source>
</reference>
<dbReference type="EMBL" id="JASJEV010000006">
    <property type="protein sequence ID" value="MDJ1158830.1"/>
    <property type="molecule type" value="Genomic_DNA"/>
</dbReference>
<evidence type="ECO:0000256" key="1">
    <source>
        <dbReference type="SAM" id="Phobius"/>
    </source>
</evidence>
<dbReference type="RefSeq" id="WP_283740823.1">
    <property type="nucleotide sequence ID" value="NZ_JASJEV010000006.1"/>
</dbReference>
<dbReference type="Pfam" id="PF09489">
    <property type="entry name" value="CbtB"/>
    <property type="match status" value="1"/>
</dbReference>
<accession>A0ABT7AIC1</accession>
<keyword evidence="1" id="KW-0812">Transmembrane</keyword>
<dbReference type="NCBIfam" id="TIGR02459">
    <property type="entry name" value="CbtB"/>
    <property type="match status" value="1"/>
</dbReference>
<protein>
    <submittedName>
        <fullName evidence="2">CbtB-domain containing protein</fullName>
    </submittedName>
</protein>
<evidence type="ECO:0000313" key="2">
    <source>
        <dbReference type="EMBL" id="MDJ1158830.1"/>
    </source>
</evidence>
<feature type="transmembrane region" description="Helical" evidence="1">
    <location>
        <begin position="20"/>
        <end position="41"/>
    </location>
</feature>
<keyword evidence="1" id="KW-0472">Membrane</keyword>
<name>A0ABT7AIC1_9HYPH</name>
<dbReference type="InterPro" id="IPR012667">
    <property type="entry name" value="CbtB_put"/>
</dbReference>
<proteinExistence type="predicted"/>
<dbReference type="Proteomes" id="UP001321492">
    <property type="component" value="Unassembled WGS sequence"/>
</dbReference>
<organism evidence="2 3">
    <name type="scientific">Chelatococcus albus</name>
    <dbReference type="NCBI Taxonomy" id="3047466"/>
    <lineage>
        <taxon>Bacteria</taxon>
        <taxon>Pseudomonadati</taxon>
        <taxon>Pseudomonadota</taxon>
        <taxon>Alphaproteobacteria</taxon>
        <taxon>Hyphomicrobiales</taxon>
        <taxon>Chelatococcaceae</taxon>
        <taxon>Chelatococcus</taxon>
    </lineage>
</organism>
<sequence>MTGLSIAGAKTASARTRAEALRVALVAFFIGAALVFVSGFAHPEAIHNAAHDTRHALSYPCH</sequence>
<gene>
    <name evidence="2" type="ORF">QNA08_11355</name>
</gene>
<keyword evidence="1" id="KW-1133">Transmembrane helix</keyword>